<dbReference type="Gene3D" id="3.40.50.1480">
    <property type="entry name" value="Adenosylhomocysteinase-like"/>
    <property type="match status" value="1"/>
</dbReference>
<keyword evidence="5" id="KW-1185">Reference proteome</keyword>
<comment type="function">
    <text evidence="1">Adenosylhomocysteine is a competitive inhibitor of S-adenosyl-L-methionine-dependent methyl transferase reactions; therefore adenosylhomocysteinase may play a key role in the control of methylations via regulation of the intracellular concentration of adenosylhomocysteine.</text>
</comment>
<comment type="caution">
    <text evidence="4">The sequence shown here is derived from an EMBL/GenBank/DDBJ whole genome shotgun (WGS) entry which is preliminary data.</text>
</comment>
<gene>
    <name evidence="4" type="ORF">WN944_022913</name>
</gene>
<dbReference type="GO" id="GO:0004013">
    <property type="term" value="F:adenosylhomocysteinase activity"/>
    <property type="evidence" value="ECO:0007669"/>
    <property type="project" value="TreeGrafter"/>
</dbReference>
<dbReference type="InterPro" id="IPR042172">
    <property type="entry name" value="Adenosylhomocyst_ase-like_sf"/>
</dbReference>
<reference evidence="4 5" key="1">
    <citation type="submission" date="2024-05" db="EMBL/GenBank/DDBJ databases">
        <title>Haplotype-resolved chromosome-level genome assembly of Huyou (Citrus changshanensis).</title>
        <authorList>
            <person name="Miao C."/>
            <person name="Chen W."/>
            <person name="Wu Y."/>
            <person name="Wang L."/>
            <person name="Zhao S."/>
            <person name="Grierson D."/>
            <person name="Xu C."/>
            <person name="Chen K."/>
        </authorList>
    </citation>
    <scope>NUCLEOTIDE SEQUENCE [LARGE SCALE GENOMIC DNA]</scope>
    <source>
        <strain evidence="4">01-14</strain>
        <tissue evidence="4">Leaf</tissue>
    </source>
</reference>
<dbReference type="SUPFAM" id="SSF51735">
    <property type="entry name" value="NAD(P)-binding Rossmann-fold domains"/>
    <property type="match status" value="1"/>
</dbReference>
<sequence length="123" mass="13193">MTIQTADLIETLTALGAEVRWCSCNIFSTQDHAAAAIARDSASIFAWKGETLQEYWWCKKKALDWGPGDGPDLIVDDDGDATLLIHEGVKAAVVYGYGDVGTGCAAALKQVGARVIVTEIDLY</sequence>
<dbReference type="GO" id="GO:0033353">
    <property type="term" value="P:S-adenosylmethionine cycle"/>
    <property type="evidence" value="ECO:0007669"/>
    <property type="project" value="TreeGrafter"/>
</dbReference>
<proteinExistence type="predicted"/>
<dbReference type="PANTHER" id="PTHR23420">
    <property type="entry name" value="ADENOSYLHOMOCYSTEINASE"/>
    <property type="match status" value="1"/>
</dbReference>
<dbReference type="GO" id="GO:0005829">
    <property type="term" value="C:cytosol"/>
    <property type="evidence" value="ECO:0007669"/>
    <property type="project" value="TreeGrafter"/>
</dbReference>
<name>A0AAP0QWH4_9ROSI</name>
<dbReference type="InterPro" id="IPR020082">
    <property type="entry name" value="S-Ado-L-homoCys_hydrolase_CS"/>
</dbReference>
<dbReference type="Proteomes" id="UP001428341">
    <property type="component" value="Unassembled WGS sequence"/>
</dbReference>
<dbReference type="InterPro" id="IPR036291">
    <property type="entry name" value="NAD(P)-bd_dom_sf"/>
</dbReference>
<evidence type="ECO:0000256" key="3">
    <source>
        <dbReference type="ARBA" id="ARBA00033091"/>
    </source>
</evidence>
<accession>A0AAP0QWH4</accession>
<organism evidence="4 5">
    <name type="scientific">Citrus x changshan-huyou</name>
    <dbReference type="NCBI Taxonomy" id="2935761"/>
    <lineage>
        <taxon>Eukaryota</taxon>
        <taxon>Viridiplantae</taxon>
        <taxon>Streptophyta</taxon>
        <taxon>Embryophyta</taxon>
        <taxon>Tracheophyta</taxon>
        <taxon>Spermatophyta</taxon>
        <taxon>Magnoliopsida</taxon>
        <taxon>eudicotyledons</taxon>
        <taxon>Gunneridae</taxon>
        <taxon>Pentapetalae</taxon>
        <taxon>rosids</taxon>
        <taxon>malvids</taxon>
        <taxon>Sapindales</taxon>
        <taxon>Rutaceae</taxon>
        <taxon>Aurantioideae</taxon>
        <taxon>Citrus</taxon>
    </lineage>
</organism>
<dbReference type="InterPro" id="IPR000043">
    <property type="entry name" value="Adenosylhomocysteinase-like"/>
</dbReference>
<dbReference type="EMBL" id="JBCGBO010000001">
    <property type="protein sequence ID" value="KAK9229947.1"/>
    <property type="molecule type" value="Genomic_DNA"/>
</dbReference>
<evidence type="ECO:0000313" key="4">
    <source>
        <dbReference type="EMBL" id="KAK9229947.1"/>
    </source>
</evidence>
<evidence type="ECO:0000313" key="5">
    <source>
        <dbReference type="Proteomes" id="UP001428341"/>
    </source>
</evidence>
<dbReference type="PANTHER" id="PTHR23420:SF0">
    <property type="entry name" value="ADENOSYLHOMOCYSTEINASE"/>
    <property type="match status" value="1"/>
</dbReference>
<evidence type="ECO:0000256" key="2">
    <source>
        <dbReference type="ARBA" id="ARBA00022091"/>
    </source>
</evidence>
<dbReference type="SUPFAM" id="SSF52283">
    <property type="entry name" value="Formate/glycerate dehydrogenase catalytic domain-like"/>
    <property type="match status" value="1"/>
</dbReference>
<dbReference type="AlphaFoldDB" id="A0AAP0QWH4"/>
<protein>
    <recommendedName>
        <fullName evidence="2">Adenosylhomocysteinase</fullName>
    </recommendedName>
    <alternativeName>
        <fullName evidence="3">S-adenosyl-L-homocysteine hydrolase</fullName>
    </alternativeName>
</protein>
<dbReference type="PROSITE" id="PS00738">
    <property type="entry name" value="ADOHCYASE_1"/>
    <property type="match status" value="1"/>
</dbReference>
<dbReference type="Pfam" id="PF05221">
    <property type="entry name" value="AdoHcyase"/>
    <property type="match status" value="1"/>
</dbReference>
<evidence type="ECO:0000256" key="1">
    <source>
        <dbReference type="ARBA" id="ARBA00002639"/>
    </source>
</evidence>